<evidence type="ECO:0000256" key="3">
    <source>
        <dbReference type="ARBA" id="ARBA00023163"/>
    </source>
</evidence>
<proteinExistence type="predicted"/>
<name>A0A919VVZ3_9ACTN</name>
<evidence type="ECO:0000256" key="2">
    <source>
        <dbReference type="ARBA" id="ARBA00023125"/>
    </source>
</evidence>
<dbReference type="RefSeq" id="WP_212994096.1">
    <property type="nucleotide sequence ID" value="NZ_BAABEA010000022.1"/>
</dbReference>
<dbReference type="Pfam" id="PF02909">
    <property type="entry name" value="TetR_C_1"/>
    <property type="match status" value="1"/>
</dbReference>
<sequence length="314" mass="34015">MGAVPPYRRIAAGIAARIAAGELAPGDRVPSTRQLIADHGIAMATATKVIATLREQGLVRTRPGVGTVVATPAHPRPSPSQHGRIAPAVPDRERVVRTAVAVADAEGLGALSMRRLAGELGMPTMSLYRHVSGKEELLLFMMDTVFAGDALPALSPGTDGWRACVEALARLQWSMYRRHPWLAQAVSFTRPLLAPRAMAHTEWTMRALDGHGLAPDVLFLAAVTVANYVRGTAVNIEEEAQAEQETGMSEEQWLDSQQNRLGEILGSGRYPLMHRAVADPELEFDVDRLMEFGLQRLLDGLAPVLDGQGRSRRS</sequence>
<dbReference type="PANTHER" id="PTHR30055:SF151">
    <property type="entry name" value="TRANSCRIPTIONAL REGULATORY PROTEIN"/>
    <property type="match status" value="1"/>
</dbReference>
<dbReference type="InterPro" id="IPR000524">
    <property type="entry name" value="Tscrpt_reg_HTH_GntR"/>
</dbReference>
<protein>
    <submittedName>
        <fullName evidence="7">GntR family transcriptional regulator</fullName>
    </submittedName>
</protein>
<dbReference type="GO" id="GO:0000976">
    <property type="term" value="F:transcription cis-regulatory region binding"/>
    <property type="evidence" value="ECO:0007669"/>
    <property type="project" value="TreeGrafter"/>
</dbReference>
<organism evidence="7 8">
    <name type="scientific">Actinoplanes auranticolor</name>
    <dbReference type="NCBI Taxonomy" id="47988"/>
    <lineage>
        <taxon>Bacteria</taxon>
        <taxon>Bacillati</taxon>
        <taxon>Actinomycetota</taxon>
        <taxon>Actinomycetes</taxon>
        <taxon>Micromonosporales</taxon>
        <taxon>Micromonosporaceae</taxon>
        <taxon>Actinoplanes</taxon>
    </lineage>
</organism>
<dbReference type="InterPro" id="IPR050109">
    <property type="entry name" value="HTH-type_TetR-like_transc_reg"/>
</dbReference>
<dbReference type="InterPro" id="IPR001647">
    <property type="entry name" value="HTH_TetR"/>
</dbReference>
<evidence type="ECO:0000259" key="5">
    <source>
        <dbReference type="PROSITE" id="PS50949"/>
    </source>
</evidence>
<dbReference type="Gene3D" id="1.10.10.60">
    <property type="entry name" value="Homeodomain-like"/>
    <property type="match status" value="1"/>
</dbReference>
<dbReference type="InterPro" id="IPR036271">
    <property type="entry name" value="Tet_transcr_reg_TetR-rel_C_sf"/>
</dbReference>
<feature type="domain" description="HTH tetR-type" evidence="6">
    <location>
        <begin position="89"/>
        <end position="149"/>
    </location>
</feature>
<accession>A0A919VVZ3</accession>
<evidence type="ECO:0000313" key="8">
    <source>
        <dbReference type="Proteomes" id="UP000681340"/>
    </source>
</evidence>
<dbReference type="Proteomes" id="UP000681340">
    <property type="component" value="Unassembled WGS sequence"/>
</dbReference>
<dbReference type="EMBL" id="BOQL01000078">
    <property type="protein sequence ID" value="GIM78881.1"/>
    <property type="molecule type" value="Genomic_DNA"/>
</dbReference>
<dbReference type="SMART" id="SM00345">
    <property type="entry name" value="HTH_GNTR"/>
    <property type="match status" value="1"/>
</dbReference>
<evidence type="ECO:0000259" key="6">
    <source>
        <dbReference type="PROSITE" id="PS50977"/>
    </source>
</evidence>
<feature type="domain" description="HTH gntR-type" evidence="5">
    <location>
        <begin position="4"/>
        <end position="72"/>
    </location>
</feature>
<dbReference type="GO" id="GO:0045892">
    <property type="term" value="P:negative regulation of DNA-templated transcription"/>
    <property type="evidence" value="ECO:0007669"/>
    <property type="project" value="InterPro"/>
</dbReference>
<dbReference type="Pfam" id="PF00440">
    <property type="entry name" value="TetR_N"/>
    <property type="match status" value="1"/>
</dbReference>
<keyword evidence="2 4" id="KW-0238">DNA-binding</keyword>
<evidence type="ECO:0000256" key="4">
    <source>
        <dbReference type="PROSITE-ProRule" id="PRU00335"/>
    </source>
</evidence>
<dbReference type="PANTHER" id="PTHR30055">
    <property type="entry name" value="HTH-TYPE TRANSCRIPTIONAL REGULATOR RUTR"/>
    <property type="match status" value="1"/>
</dbReference>
<dbReference type="AlphaFoldDB" id="A0A919VVZ3"/>
<dbReference type="Pfam" id="PF00392">
    <property type="entry name" value="GntR"/>
    <property type="match status" value="1"/>
</dbReference>
<evidence type="ECO:0000256" key="1">
    <source>
        <dbReference type="ARBA" id="ARBA00023015"/>
    </source>
</evidence>
<comment type="caution">
    <text evidence="7">The sequence shown here is derived from an EMBL/GenBank/DDBJ whole genome shotgun (WGS) entry which is preliminary data.</text>
</comment>
<keyword evidence="8" id="KW-1185">Reference proteome</keyword>
<keyword evidence="3" id="KW-0804">Transcription</keyword>
<dbReference type="SUPFAM" id="SSF46689">
    <property type="entry name" value="Homeodomain-like"/>
    <property type="match status" value="1"/>
</dbReference>
<dbReference type="InterPro" id="IPR036390">
    <property type="entry name" value="WH_DNA-bd_sf"/>
</dbReference>
<dbReference type="InterPro" id="IPR036388">
    <property type="entry name" value="WH-like_DNA-bd_sf"/>
</dbReference>
<evidence type="ECO:0000313" key="7">
    <source>
        <dbReference type="EMBL" id="GIM78881.1"/>
    </source>
</evidence>
<dbReference type="InterPro" id="IPR009057">
    <property type="entry name" value="Homeodomain-like_sf"/>
</dbReference>
<dbReference type="SUPFAM" id="SSF46785">
    <property type="entry name" value="Winged helix' DNA-binding domain"/>
    <property type="match status" value="1"/>
</dbReference>
<gene>
    <name evidence="7" type="ORF">Aau02nite_82970</name>
</gene>
<reference evidence="7" key="1">
    <citation type="submission" date="2021-03" db="EMBL/GenBank/DDBJ databases">
        <title>Whole genome shotgun sequence of Actinoplanes auranticolor NBRC 12245.</title>
        <authorList>
            <person name="Komaki H."/>
            <person name="Tamura T."/>
        </authorList>
    </citation>
    <scope>NUCLEOTIDE SEQUENCE</scope>
    <source>
        <strain evidence="7">NBRC 12245</strain>
    </source>
</reference>
<feature type="DNA-binding region" description="H-T-H motif" evidence="4">
    <location>
        <begin position="112"/>
        <end position="131"/>
    </location>
</feature>
<dbReference type="PROSITE" id="PS50949">
    <property type="entry name" value="HTH_GNTR"/>
    <property type="match status" value="1"/>
</dbReference>
<dbReference type="SUPFAM" id="SSF48498">
    <property type="entry name" value="Tetracyclin repressor-like, C-terminal domain"/>
    <property type="match status" value="1"/>
</dbReference>
<dbReference type="GO" id="GO:0003700">
    <property type="term" value="F:DNA-binding transcription factor activity"/>
    <property type="evidence" value="ECO:0007669"/>
    <property type="project" value="InterPro"/>
</dbReference>
<dbReference type="InterPro" id="IPR004111">
    <property type="entry name" value="Repressor_TetR_C"/>
</dbReference>
<dbReference type="PROSITE" id="PS50977">
    <property type="entry name" value="HTH_TETR_2"/>
    <property type="match status" value="1"/>
</dbReference>
<keyword evidence="1" id="KW-0805">Transcription regulation</keyword>
<dbReference type="Gene3D" id="1.10.357.10">
    <property type="entry name" value="Tetracycline Repressor, domain 2"/>
    <property type="match status" value="1"/>
</dbReference>
<dbReference type="Gene3D" id="1.10.10.10">
    <property type="entry name" value="Winged helix-like DNA-binding domain superfamily/Winged helix DNA-binding domain"/>
    <property type="match status" value="1"/>
</dbReference>